<keyword evidence="3" id="KW-0862">Zinc</keyword>
<dbReference type="InterPro" id="IPR011124">
    <property type="entry name" value="Znf_CW"/>
</dbReference>
<name>A0AAJ7WS40_PETMA</name>
<accession>A0AAJ7WS40</accession>
<dbReference type="SMART" id="SM00293">
    <property type="entry name" value="PWWP"/>
    <property type="match status" value="1"/>
</dbReference>
<dbReference type="Gene3D" id="2.30.30.140">
    <property type="match status" value="1"/>
</dbReference>
<dbReference type="GO" id="GO:0005634">
    <property type="term" value="C:nucleus"/>
    <property type="evidence" value="ECO:0007669"/>
    <property type="project" value="TreeGrafter"/>
</dbReference>
<keyword evidence="1" id="KW-0479">Metal-binding</keyword>
<sequence>MELDHRYNPSRRSKRLGDQEKEENLAWVQCEHLECQKWRSISVKEMASLAVELPWYCHMNGDVSHSSCEHPEEPYPSSEELSRDGLEVVFSHNYQTGSLVWAKMIGYPRWPAVVCPDPDNGKDMNQKKNYVSYHVEYLGQPRTRKWINVQQMEPFSQLENVPSQARNRGWLNTALKEANEMISISCEERLHFCHFTGYNGIGEEMLQETHHLLMEVDVLNENMINKNKSLHTNISDTKNLNSCNEEESRLNQSLFHEESFQNVEDSPEELVKAKTIHSDDSVEMQHSSLSNEYEEMENLLEETAAWLQDDG</sequence>
<dbReference type="PROSITE" id="PS51050">
    <property type="entry name" value="ZF_CW"/>
    <property type="match status" value="1"/>
</dbReference>
<organism evidence="6 7">
    <name type="scientific">Petromyzon marinus</name>
    <name type="common">Sea lamprey</name>
    <dbReference type="NCBI Taxonomy" id="7757"/>
    <lineage>
        <taxon>Eukaryota</taxon>
        <taxon>Metazoa</taxon>
        <taxon>Chordata</taxon>
        <taxon>Craniata</taxon>
        <taxon>Vertebrata</taxon>
        <taxon>Cyclostomata</taxon>
        <taxon>Hyperoartia</taxon>
        <taxon>Petromyzontiformes</taxon>
        <taxon>Petromyzontidae</taxon>
        <taxon>Petromyzon</taxon>
    </lineage>
</organism>
<evidence type="ECO:0000259" key="4">
    <source>
        <dbReference type="PROSITE" id="PS50812"/>
    </source>
</evidence>
<dbReference type="SUPFAM" id="SSF63748">
    <property type="entry name" value="Tudor/PWWP/MBT"/>
    <property type="match status" value="1"/>
</dbReference>
<evidence type="ECO:0000256" key="2">
    <source>
        <dbReference type="ARBA" id="ARBA00022771"/>
    </source>
</evidence>
<protein>
    <submittedName>
        <fullName evidence="7">Zinc finger CW-type PWWP domain protein 2-like</fullName>
    </submittedName>
</protein>
<evidence type="ECO:0000313" key="7">
    <source>
        <dbReference type="RefSeq" id="XP_032807772.1"/>
    </source>
</evidence>
<gene>
    <name evidence="7" type="primary">LOC116941150</name>
</gene>
<evidence type="ECO:0000256" key="1">
    <source>
        <dbReference type="ARBA" id="ARBA00022723"/>
    </source>
</evidence>
<dbReference type="KEGG" id="pmrn:116941150"/>
<feature type="domain" description="CW-type" evidence="5">
    <location>
        <begin position="21"/>
        <end position="76"/>
    </location>
</feature>
<evidence type="ECO:0000256" key="3">
    <source>
        <dbReference type="ARBA" id="ARBA00022833"/>
    </source>
</evidence>
<reference evidence="7" key="1">
    <citation type="submission" date="2025-08" db="UniProtKB">
        <authorList>
            <consortium name="RefSeq"/>
        </authorList>
    </citation>
    <scope>IDENTIFICATION</scope>
    <source>
        <tissue evidence="7">Sperm</tissue>
    </source>
</reference>
<dbReference type="Pfam" id="PF07496">
    <property type="entry name" value="zf-CW"/>
    <property type="match status" value="1"/>
</dbReference>
<proteinExistence type="predicted"/>
<dbReference type="PROSITE" id="PS50812">
    <property type="entry name" value="PWWP"/>
    <property type="match status" value="1"/>
</dbReference>
<dbReference type="RefSeq" id="XP_032807772.1">
    <property type="nucleotide sequence ID" value="XM_032951881.1"/>
</dbReference>
<keyword evidence="6" id="KW-1185">Reference proteome</keyword>
<dbReference type="PANTHER" id="PTHR15999">
    <property type="entry name" value="ZINC FINGER CW-TYPE PWWP DOMAIN PROTEIN 1"/>
    <property type="match status" value="1"/>
</dbReference>
<dbReference type="Proteomes" id="UP001318040">
    <property type="component" value="Chromosome 10"/>
</dbReference>
<dbReference type="GO" id="GO:0008270">
    <property type="term" value="F:zinc ion binding"/>
    <property type="evidence" value="ECO:0007669"/>
    <property type="project" value="UniProtKB-KW"/>
</dbReference>
<evidence type="ECO:0000259" key="5">
    <source>
        <dbReference type="PROSITE" id="PS51050"/>
    </source>
</evidence>
<feature type="domain" description="PWWP" evidence="4">
    <location>
        <begin position="96"/>
        <end position="158"/>
    </location>
</feature>
<dbReference type="Pfam" id="PF00855">
    <property type="entry name" value="PWWP"/>
    <property type="match status" value="1"/>
</dbReference>
<dbReference type="Gene3D" id="3.30.40.100">
    <property type="match status" value="1"/>
</dbReference>
<dbReference type="PANTHER" id="PTHR15999:SF6">
    <property type="entry name" value="ZINC FINGER CW-TYPE PWWP DOMAIN PROTEIN 2"/>
    <property type="match status" value="1"/>
</dbReference>
<dbReference type="AlphaFoldDB" id="A0AAJ7WS40"/>
<evidence type="ECO:0000313" key="6">
    <source>
        <dbReference type="Proteomes" id="UP001318040"/>
    </source>
</evidence>
<keyword evidence="2" id="KW-0863">Zinc-finger</keyword>
<dbReference type="InterPro" id="IPR042778">
    <property type="entry name" value="ZCWPW1/ZCWPW2"/>
</dbReference>
<dbReference type="InterPro" id="IPR000313">
    <property type="entry name" value="PWWP_dom"/>
</dbReference>